<evidence type="ECO:0000313" key="4">
    <source>
        <dbReference type="Proteomes" id="UP000242972"/>
    </source>
</evidence>
<evidence type="ECO:0000256" key="2">
    <source>
        <dbReference type="ARBA" id="ARBA00022485"/>
    </source>
</evidence>
<dbReference type="PANTHER" id="PTHR43076:SF7">
    <property type="entry name" value="AMINODEOXYFUTALOSINE SYNTHASE"/>
    <property type="match status" value="1"/>
</dbReference>
<dbReference type="GO" id="GO:0044689">
    <property type="term" value="F:7,8-didemethyl-8-hydroxy-5-deazariboflavin synthase activity"/>
    <property type="evidence" value="ECO:0007669"/>
    <property type="project" value="TreeGrafter"/>
</dbReference>
<dbReference type="EMBL" id="PXYW01000005">
    <property type="protein sequence ID" value="PSR34943.1"/>
    <property type="molecule type" value="Genomic_DNA"/>
</dbReference>
<keyword evidence="2" id="KW-0479">Metal-binding</keyword>
<dbReference type="SUPFAM" id="SSF102114">
    <property type="entry name" value="Radical SAM enzymes"/>
    <property type="match status" value="1"/>
</dbReference>
<dbReference type="SFLD" id="SFLDS00029">
    <property type="entry name" value="Radical_SAM"/>
    <property type="match status" value="1"/>
</dbReference>
<comment type="caution">
    <text evidence="3">The sequence shown here is derived from an EMBL/GenBank/DDBJ whole genome shotgun (WGS) entry which is preliminary data.</text>
</comment>
<reference evidence="3 4" key="1">
    <citation type="journal article" date="2014" name="BMC Genomics">
        <title>Comparison of environmental and isolate Sulfobacillus genomes reveals diverse carbon, sulfur, nitrogen, and hydrogen metabolisms.</title>
        <authorList>
            <person name="Justice N.B."/>
            <person name="Norman A."/>
            <person name="Brown C.T."/>
            <person name="Singh A."/>
            <person name="Thomas B.C."/>
            <person name="Banfield J.F."/>
        </authorList>
    </citation>
    <scope>NUCLEOTIDE SEQUENCE [LARGE SCALE GENOMIC DNA]</scope>
    <source>
        <strain evidence="3">AMDSBA4</strain>
    </source>
</reference>
<keyword evidence="2" id="KW-0411">Iron-sulfur</keyword>
<evidence type="ECO:0000313" key="3">
    <source>
        <dbReference type="EMBL" id="PSR34943.1"/>
    </source>
</evidence>
<gene>
    <name evidence="3" type="ORF">C7B46_03250</name>
</gene>
<dbReference type="InterPro" id="IPR058240">
    <property type="entry name" value="rSAM_sf"/>
</dbReference>
<keyword evidence="2" id="KW-0408">Iron</keyword>
<proteinExistence type="predicted"/>
<protein>
    <recommendedName>
        <fullName evidence="5">Radical SAM protein</fullName>
    </recommendedName>
</protein>
<dbReference type="PANTHER" id="PTHR43076">
    <property type="entry name" value="FO SYNTHASE (COFH)"/>
    <property type="match status" value="1"/>
</dbReference>
<dbReference type="InterPro" id="IPR034405">
    <property type="entry name" value="F420"/>
</dbReference>
<dbReference type="AlphaFoldDB" id="A0A2T2XKC6"/>
<name>A0A2T2XKC6_9FIRM</name>
<dbReference type="Proteomes" id="UP000242972">
    <property type="component" value="Unassembled WGS sequence"/>
</dbReference>
<organism evidence="3 4">
    <name type="scientific">Sulfobacillus benefaciens</name>
    <dbReference type="NCBI Taxonomy" id="453960"/>
    <lineage>
        <taxon>Bacteria</taxon>
        <taxon>Bacillati</taxon>
        <taxon>Bacillota</taxon>
        <taxon>Clostridia</taxon>
        <taxon>Eubacteriales</taxon>
        <taxon>Clostridiales Family XVII. Incertae Sedis</taxon>
        <taxon>Sulfobacillus</taxon>
    </lineage>
</organism>
<evidence type="ECO:0008006" key="5">
    <source>
        <dbReference type="Google" id="ProtNLM"/>
    </source>
</evidence>
<keyword evidence="2" id="KW-0004">4Fe-4S</keyword>
<sequence>MEALQNYPLEPAPITGVVKITTTRHCWMQCRFCDFSHFTPVLYDTKVPSCLPLEDAESRLAQMPSAVGLIKIRGGLSFREPFTYFRSLVKTVADGFRGPIQAFSPIEVNQWHRVEQRPVRELLAELKWAGATGLGPGGSEILMQSWRDRLSPHRIEATAWASLAQLGWEIGLPPSAMILAGQWLSESDIKSHLQMLSAYSWHHIEVKVFRAVAMQPELEAMHILSLCRLVSETRDTLTDTPIYVNEPPGGLSHDARILLSRSGADGFYTTLEAIEP</sequence>
<accession>A0A2T2XKC6</accession>
<dbReference type="GO" id="GO:0051539">
    <property type="term" value="F:4 iron, 4 sulfur cluster binding"/>
    <property type="evidence" value="ECO:0007669"/>
    <property type="project" value="UniProtKB-KW"/>
</dbReference>
<evidence type="ECO:0000256" key="1">
    <source>
        <dbReference type="ARBA" id="ARBA00001966"/>
    </source>
</evidence>
<dbReference type="InterPro" id="IPR007197">
    <property type="entry name" value="rSAM"/>
</dbReference>
<comment type="cofactor">
    <cofactor evidence="1">
        <name>[4Fe-4S] cluster</name>
        <dbReference type="ChEBI" id="CHEBI:49883"/>
    </cofactor>
</comment>